<accession>A0A212LP40</accession>
<evidence type="ECO:0000259" key="3">
    <source>
        <dbReference type="PROSITE" id="PS50977"/>
    </source>
</evidence>
<gene>
    <name evidence="4" type="ORF">KL86SPO_20454</name>
</gene>
<dbReference type="GO" id="GO:0003677">
    <property type="term" value="F:DNA binding"/>
    <property type="evidence" value="ECO:0007669"/>
    <property type="project" value="UniProtKB-UniRule"/>
</dbReference>
<protein>
    <submittedName>
        <fullName evidence="4">Transcriptional regulator, TetR family</fullName>
    </submittedName>
</protein>
<evidence type="ECO:0000256" key="2">
    <source>
        <dbReference type="PROSITE-ProRule" id="PRU00335"/>
    </source>
</evidence>
<dbReference type="SUPFAM" id="SSF46689">
    <property type="entry name" value="Homeodomain-like"/>
    <property type="match status" value="1"/>
</dbReference>
<feature type="domain" description="HTH tetR-type" evidence="3">
    <location>
        <begin position="1"/>
        <end position="50"/>
    </location>
</feature>
<dbReference type="InterPro" id="IPR050624">
    <property type="entry name" value="HTH-type_Tx_Regulator"/>
</dbReference>
<feature type="DNA-binding region" description="H-T-H motif" evidence="2">
    <location>
        <begin position="13"/>
        <end position="32"/>
    </location>
</feature>
<dbReference type="AlphaFoldDB" id="A0A212LP40"/>
<organism evidence="4">
    <name type="scientific">uncultured Sporomusa sp</name>
    <dbReference type="NCBI Taxonomy" id="307249"/>
    <lineage>
        <taxon>Bacteria</taxon>
        <taxon>Bacillati</taxon>
        <taxon>Bacillota</taxon>
        <taxon>Negativicutes</taxon>
        <taxon>Selenomonadales</taxon>
        <taxon>Sporomusaceae</taxon>
        <taxon>Sporomusa</taxon>
        <taxon>environmental samples</taxon>
    </lineage>
</organism>
<sequence>MELFSSKGYEKTMIIDIVKKTGVAKGTFFYHFPTKEAILEEICARWASELATSFLVKSRQLSALDKLRFFIEQFFLPSYIDTLYDSLVAGNQFNLLYKLWQQQLETVFNPMLADIIRQGKQEGTMNVDLINETLAFFWSTLDCLFEAAYNKEPSAVFTNKLQLAQSILERILRIEDGALELTIAQH</sequence>
<dbReference type="PROSITE" id="PS50977">
    <property type="entry name" value="HTH_TETR_2"/>
    <property type="match status" value="1"/>
</dbReference>
<keyword evidence="1 2" id="KW-0238">DNA-binding</keyword>
<name>A0A212LP40_9FIRM</name>
<reference evidence="4" key="1">
    <citation type="submission" date="2016-08" db="EMBL/GenBank/DDBJ databases">
        <authorList>
            <person name="Seilhamer J.J."/>
        </authorList>
    </citation>
    <scope>NUCLEOTIDE SEQUENCE</scope>
    <source>
        <strain evidence="4">86</strain>
    </source>
</reference>
<dbReference type="InterPro" id="IPR009057">
    <property type="entry name" value="Homeodomain-like_sf"/>
</dbReference>
<dbReference type="InterPro" id="IPR001647">
    <property type="entry name" value="HTH_TetR"/>
</dbReference>
<dbReference type="EMBL" id="FMJE01000002">
    <property type="protein sequence ID" value="SCM79209.1"/>
    <property type="molecule type" value="Genomic_DNA"/>
</dbReference>
<dbReference type="PANTHER" id="PTHR43479">
    <property type="entry name" value="ACREF/ENVCD OPERON REPRESSOR-RELATED"/>
    <property type="match status" value="1"/>
</dbReference>
<dbReference type="Pfam" id="PF00440">
    <property type="entry name" value="TetR_N"/>
    <property type="match status" value="1"/>
</dbReference>
<dbReference type="PANTHER" id="PTHR43479:SF11">
    <property type="entry name" value="ACREF_ENVCD OPERON REPRESSOR-RELATED"/>
    <property type="match status" value="1"/>
</dbReference>
<evidence type="ECO:0000313" key="4">
    <source>
        <dbReference type="EMBL" id="SCM79209.1"/>
    </source>
</evidence>
<dbReference type="Gene3D" id="1.10.357.10">
    <property type="entry name" value="Tetracycline Repressor, domain 2"/>
    <property type="match status" value="1"/>
</dbReference>
<evidence type="ECO:0000256" key="1">
    <source>
        <dbReference type="ARBA" id="ARBA00023125"/>
    </source>
</evidence>
<proteinExistence type="predicted"/>